<organism evidence="6 7">
    <name type="scientific">Hymenolepis diminuta</name>
    <name type="common">Rat tapeworm</name>
    <dbReference type="NCBI Taxonomy" id="6216"/>
    <lineage>
        <taxon>Eukaryota</taxon>
        <taxon>Metazoa</taxon>
        <taxon>Spiralia</taxon>
        <taxon>Lophotrochozoa</taxon>
        <taxon>Platyhelminthes</taxon>
        <taxon>Cestoda</taxon>
        <taxon>Eucestoda</taxon>
        <taxon>Cyclophyllidea</taxon>
        <taxon>Hymenolepididae</taxon>
        <taxon>Hymenolepis</taxon>
    </lineage>
</organism>
<dbReference type="GO" id="GO:0016020">
    <property type="term" value="C:membrane"/>
    <property type="evidence" value="ECO:0007669"/>
    <property type="project" value="UniProtKB-SubCell"/>
</dbReference>
<evidence type="ECO:0000256" key="2">
    <source>
        <dbReference type="ARBA" id="ARBA00022692"/>
    </source>
</evidence>
<name>A0A564YYL1_HYMDI</name>
<dbReference type="InterPro" id="IPR019372">
    <property type="entry name" value="LHFPL"/>
</dbReference>
<evidence type="ECO:0000313" key="6">
    <source>
        <dbReference type="EMBL" id="VUZ52322.1"/>
    </source>
</evidence>
<reference evidence="6 7" key="1">
    <citation type="submission" date="2019-07" db="EMBL/GenBank/DDBJ databases">
        <authorList>
            <person name="Jastrzebski P J."/>
            <person name="Paukszto L."/>
            <person name="Jastrzebski P J."/>
        </authorList>
    </citation>
    <scope>NUCLEOTIDE SEQUENCE [LARGE SCALE GENOMIC DNA]</scope>
    <source>
        <strain evidence="6 7">WMS-il1</strain>
    </source>
</reference>
<keyword evidence="4 5" id="KW-0472">Membrane</keyword>
<evidence type="ECO:0000256" key="4">
    <source>
        <dbReference type="ARBA" id="ARBA00023136"/>
    </source>
</evidence>
<dbReference type="Proteomes" id="UP000321570">
    <property type="component" value="Unassembled WGS sequence"/>
</dbReference>
<evidence type="ECO:0000256" key="5">
    <source>
        <dbReference type="SAM" id="Phobius"/>
    </source>
</evidence>
<feature type="transmembrane region" description="Helical" evidence="5">
    <location>
        <begin position="45"/>
        <end position="68"/>
    </location>
</feature>
<evidence type="ECO:0000256" key="1">
    <source>
        <dbReference type="ARBA" id="ARBA00004141"/>
    </source>
</evidence>
<sequence>MVSVLGSLCLTSCFIYPFGWSNNSEINQICGDESGTFKLGRCEIGWAYVLTVAGGVISIVLSGMPNLLQSLLNRNSQTQNRLPMISSTVGKYPLITQNNLPRMTHSWYNPDNSVFVNGNSVSERVRRRPQSLVVSPDPNAMWDFSRRLSCSVFGSIPEHGQNELVSNNLSVSQSFGTLPENDTTLKVFADSKKDQQASCQKSDSAENTS</sequence>
<evidence type="ECO:0000313" key="7">
    <source>
        <dbReference type="Proteomes" id="UP000321570"/>
    </source>
</evidence>
<keyword evidence="2 5" id="KW-0812">Transmembrane</keyword>
<comment type="subcellular location">
    <subcellularLocation>
        <location evidence="1">Membrane</location>
        <topology evidence="1">Multi-pass membrane protein</topology>
    </subcellularLocation>
</comment>
<dbReference type="Pfam" id="PF10242">
    <property type="entry name" value="L_HMGIC_fpl"/>
    <property type="match status" value="1"/>
</dbReference>
<dbReference type="PANTHER" id="PTHR12489:SF1">
    <property type="entry name" value="LP10272P"/>
    <property type="match status" value="1"/>
</dbReference>
<keyword evidence="3 5" id="KW-1133">Transmembrane helix</keyword>
<dbReference type="EMBL" id="CABIJS010000488">
    <property type="protein sequence ID" value="VUZ52322.1"/>
    <property type="molecule type" value="Genomic_DNA"/>
</dbReference>
<keyword evidence="7" id="KW-1185">Reference proteome</keyword>
<accession>A0A564YYL1</accession>
<dbReference type="PANTHER" id="PTHR12489">
    <property type="entry name" value="LIPOMA HMGIC FUSION PARTNER-LIKE PROTEIN"/>
    <property type="match status" value="1"/>
</dbReference>
<evidence type="ECO:0000256" key="3">
    <source>
        <dbReference type="ARBA" id="ARBA00022989"/>
    </source>
</evidence>
<gene>
    <name evidence="6" type="ORF">WMSIL1_LOCUS10869</name>
</gene>
<dbReference type="AlphaFoldDB" id="A0A564YYL1"/>
<proteinExistence type="predicted"/>
<protein>
    <submittedName>
        <fullName evidence="6">Uncharacterized protein</fullName>
    </submittedName>
</protein>